<dbReference type="PANTHER" id="PTHR30367">
    <property type="entry name" value="P-HYDROXYBENZOIC ACID EFFLUX PUMP SUBUNIT AAEA-RELATED"/>
    <property type="match status" value="1"/>
</dbReference>
<feature type="transmembrane region" description="Helical" evidence="6">
    <location>
        <begin position="6"/>
        <end position="23"/>
    </location>
</feature>
<comment type="similarity">
    <text evidence="1">Belongs to the membrane fusion protein (MFP) (TC 8.A.1) family.</text>
</comment>
<keyword evidence="3 6" id="KW-1133">Transmembrane helix</keyword>
<evidence type="ECO:0000259" key="7">
    <source>
        <dbReference type="Pfam" id="PF25917"/>
    </source>
</evidence>
<protein>
    <submittedName>
        <fullName evidence="9">Hemolysin D</fullName>
    </submittedName>
</protein>
<reference evidence="10" key="1">
    <citation type="journal article" date="2019" name="Int. J. Syst. Evol. Microbiol.">
        <title>The Global Catalogue of Microorganisms (GCM) 10K type strain sequencing project: providing services to taxonomists for standard genome sequencing and annotation.</title>
        <authorList>
            <consortium name="The Broad Institute Genomics Platform"/>
            <consortium name="The Broad Institute Genome Sequencing Center for Infectious Disease"/>
            <person name="Wu L."/>
            <person name="Ma J."/>
        </authorList>
    </citation>
    <scope>NUCLEOTIDE SEQUENCE [LARGE SCALE GENOMIC DNA]</scope>
    <source>
        <strain evidence="10">NBRC 103166</strain>
    </source>
</reference>
<sequence length="288" mass="31535">MSKRYIATFILVLSAAVILFTLYQNYNSEPWTRDAQVRASIVQITPRVTGQVIAVHIDDNVRVQKGDPLFEIDDSVYLANLHKATASIQQAQAALDKAKNELQRSVRLEKLTPGAVPVLTLNNLANAVETASANLEVAKATEEEAQLNLSFTKIVAPTDGYITNFNLRVGAQVVANSPVVALIDENSFWIEGFFKENDLRGVTSNDVAQVALLTHENVLLEGYVQSISFGIAKTDGSTGNNLLPNVTANFQWIRLAQRIPVKIKLTHVPDNIQLRVGMTASVKIITGK</sequence>
<dbReference type="Proteomes" id="UP001157353">
    <property type="component" value="Unassembled WGS sequence"/>
</dbReference>
<dbReference type="NCBIfam" id="TIGR01730">
    <property type="entry name" value="RND_mfp"/>
    <property type="match status" value="1"/>
</dbReference>
<proteinExistence type="inferred from homology"/>
<evidence type="ECO:0000256" key="4">
    <source>
        <dbReference type="ARBA" id="ARBA00023136"/>
    </source>
</evidence>
<keyword evidence="5" id="KW-0175">Coiled coil</keyword>
<evidence type="ECO:0000256" key="5">
    <source>
        <dbReference type="SAM" id="Coils"/>
    </source>
</evidence>
<dbReference type="PANTHER" id="PTHR30367:SF1">
    <property type="entry name" value="MULTIDRUG RESISTANCE PROTEIN MDTN"/>
    <property type="match status" value="1"/>
</dbReference>
<evidence type="ECO:0000256" key="1">
    <source>
        <dbReference type="ARBA" id="ARBA00009477"/>
    </source>
</evidence>
<feature type="coiled-coil region" evidence="5">
    <location>
        <begin position="81"/>
        <end position="148"/>
    </location>
</feature>
<dbReference type="InterPro" id="IPR006143">
    <property type="entry name" value="RND_pump_MFP"/>
</dbReference>
<gene>
    <name evidence="9" type="ORF">GCM10007916_18560</name>
</gene>
<organism evidence="9 10">
    <name type="scientific">Psychromonas marina</name>
    <dbReference type="NCBI Taxonomy" id="88364"/>
    <lineage>
        <taxon>Bacteria</taxon>
        <taxon>Pseudomonadati</taxon>
        <taxon>Pseudomonadota</taxon>
        <taxon>Gammaproteobacteria</taxon>
        <taxon>Alteromonadales</taxon>
        <taxon>Psychromonadaceae</taxon>
        <taxon>Psychromonas</taxon>
    </lineage>
</organism>
<dbReference type="InterPro" id="IPR058625">
    <property type="entry name" value="MdtA-like_BSH"/>
</dbReference>
<evidence type="ECO:0000313" key="9">
    <source>
        <dbReference type="EMBL" id="GLS90789.1"/>
    </source>
</evidence>
<keyword evidence="2 6" id="KW-0812">Transmembrane</keyword>
<dbReference type="InterPro" id="IPR058634">
    <property type="entry name" value="AaeA-lik-b-barrel"/>
</dbReference>
<dbReference type="Pfam" id="PF25963">
    <property type="entry name" value="Beta-barrel_AAEA"/>
    <property type="match status" value="1"/>
</dbReference>
<evidence type="ECO:0000256" key="6">
    <source>
        <dbReference type="SAM" id="Phobius"/>
    </source>
</evidence>
<dbReference type="RefSeq" id="WP_284203907.1">
    <property type="nucleotide sequence ID" value="NZ_BSPQ01000005.1"/>
</dbReference>
<dbReference type="Gene3D" id="2.40.50.100">
    <property type="match status" value="1"/>
</dbReference>
<evidence type="ECO:0000256" key="2">
    <source>
        <dbReference type="ARBA" id="ARBA00022692"/>
    </source>
</evidence>
<dbReference type="Pfam" id="PF25917">
    <property type="entry name" value="BSH_RND"/>
    <property type="match status" value="1"/>
</dbReference>
<dbReference type="Gene3D" id="2.40.30.170">
    <property type="match status" value="1"/>
</dbReference>
<feature type="domain" description="p-hydroxybenzoic acid efflux pump subunit AaeA-like beta-barrel" evidence="8">
    <location>
        <begin position="187"/>
        <end position="284"/>
    </location>
</feature>
<dbReference type="InterPro" id="IPR050393">
    <property type="entry name" value="MFP_Efflux_Pump"/>
</dbReference>
<comment type="caution">
    <text evidence="9">The sequence shown here is derived from an EMBL/GenBank/DDBJ whole genome shotgun (WGS) entry which is preliminary data.</text>
</comment>
<keyword evidence="10" id="KW-1185">Reference proteome</keyword>
<feature type="domain" description="Multidrug resistance protein MdtA-like barrel-sandwich hybrid" evidence="7">
    <location>
        <begin position="41"/>
        <end position="181"/>
    </location>
</feature>
<evidence type="ECO:0000313" key="10">
    <source>
        <dbReference type="Proteomes" id="UP001157353"/>
    </source>
</evidence>
<evidence type="ECO:0000256" key="3">
    <source>
        <dbReference type="ARBA" id="ARBA00022989"/>
    </source>
</evidence>
<keyword evidence="4 6" id="KW-0472">Membrane</keyword>
<dbReference type="SUPFAM" id="SSF111369">
    <property type="entry name" value="HlyD-like secretion proteins"/>
    <property type="match status" value="1"/>
</dbReference>
<evidence type="ECO:0000259" key="8">
    <source>
        <dbReference type="Pfam" id="PF25963"/>
    </source>
</evidence>
<name>A0ABQ6E0K5_9GAMM</name>
<accession>A0ABQ6E0K5</accession>
<dbReference type="EMBL" id="BSPQ01000005">
    <property type="protein sequence ID" value="GLS90789.1"/>
    <property type="molecule type" value="Genomic_DNA"/>
</dbReference>